<evidence type="ECO:0000313" key="1">
    <source>
        <dbReference type="EMBL" id="MDN0015339.1"/>
    </source>
</evidence>
<accession>A0ABT7WRM4</accession>
<evidence type="ECO:0000313" key="2">
    <source>
        <dbReference type="Proteomes" id="UP001168524"/>
    </source>
</evidence>
<dbReference type="Proteomes" id="UP001168524">
    <property type="component" value="Unassembled WGS sequence"/>
</dbReference>
<dbReference type="PANTHER" id="PTHR20836">
    <property type="entry name" value="DIHYDRODIPICOLINATE REDUCTASE"/>
    <property type="match status" value="1"/>
</dbReference>
<dbReference type="InterPro" id="IPR023940">
    <property type="entry name" value="DHDPR_bac"/>
</dbReference>
<name>A0ABT7WRM4_9GAMM</name>
<organism evidence="1 2">
    <name type="scientific">Acinetobacter thutiue</name>
    <dbReference type="NCBI Taxonomy" id="2998078"/>
    <lineage>
        <taxon>Bacteria</taxon>
        <taxon>Pseudomonadati</taxon>
        <taxon>Pseudomonadota</taxon>
        <taxon>Gammaproteobacteria</taxon>
        <taxon>Moraxellales</taxon>
        <taxon>Moraxellaceae</taxon>
        <taxon>Acinetobacter</taxon>
    </lineage>
</organism>
<proteinExistence type="predicted"/>
<dbReference type="PANTHER" id="PTHR20836:SF0">
    <property type="entry name" value="4-HYDROXY-TETRAHYDRODIPICOLINATE REDUCTASE 1, CHLOROPLASTIC-RELATED"/>
    <property type="match status" value="1"/>
</dbReference>
<dbReference type="EMBL" id="JAUDZE010000007">
    <property type="protein sequence ID" value="MDN0015339.1"/>
    <property type="molecule type" value="Genomic_DNA"/>
</dbReference>
<comment type="caution">
    <text evidence="1">The sequence shown here is derived from an EMBL/GenBank/DDBJ whole genome shotgun (WGS) entry which is preliminary data.</text>
</comment>
<dbReference type="RefSeq" id="WP_267981627.1">
    <property type="nucleotide sequence ID" value="NZ_JAPQKF010000007.1"/>
</dbReference>
<dbReference type="Gene3D" id="3.40.50.720">
    <property type="entry name" value="NAD(P)-binding Rossmann-like Domain"/>
    <property type="match status" value="1"/>
</dbReference>
<sequence>MTNVYIAGSGKLALELLNRLMPDHNYEVRAWADRKLSELSIVVHAGSGRELKDIIGYCEQTNSVLVELSTETNLSSEPLNIPVILCPNTNILMLKFMFMLEKVGYSFSQYQINLTESHQSGKTSTPGTAIAMAKSLGLAEENIESIRDPKIQREELKIPEQSLNRHAYHRIEISDHQSCSINMETKVLGDSPYAEGVRQIIIAVSNNTLEKRLYQVTEFIDKGWI</sequence>
<gene>
    <name evidence="1" type="ORF">QTA56_14030</name>
</gene>
<keyword evidence="2" id="KW-1185">Reference proteome</keyword>
<reference evidence="1" key="1">
    <citation type="submission" date="2023-06" db="EMBL/GenBank/DDBJ databases">
        <title>Two novel species of Acinetobacter isolated from motorbike repairing workshop in Vietnam.</title>
        <authorList>
            <person name="Le N.T.T."/>
        </authorList>
    </citation>
    <scope>NUCLEOTIDE SEQUENCE</scope>
    <source>
        <strain evidence="1">VNH17</strain>
    </source>
</reference>
<dbReference type="Gene3D" id="3.30.360.10">
    <property type="entry name" value="Dihydrodipicolinate Reductase, domain 2"/>
    <property type="match status" value="1"/>
</dbReference>
<protein>
    <submittedName>
        <fullName evidence="1">Dihydrodipicolinate reductase C-terminal domain-containing protein</fullName>
    </submittedName>
</protein>